<evidence type="ECO:0000256" key="12">
    <source>
        <dbReference type="ARBA" id="ARBA00023204"/>
    </source>
</evidence>
<evidence type="ECO:0000256" key="17">
    <source>
        <dbReference type="HAMAP-Rule" id="MF_00103"/>
    </source>
</evidence>
<dbReference type="GO" id="GO:0006284">
    <property type="term" value="P:base-excision repair"/>
    <property type="evidence" value="ECO:0007669"/>
    <property type="project" value="InterPro"/>
</dbReference>
<keyword evidence="18" id="KW-0963">Cytoplasm</keyword>
<keyword evidence="6 17" id="KW-0227">DNA damage</keyword>
<reference evidence="21" key="2">
    <citation type="journal article" date="2021" name="PeerJ">
        <title>Extensive microbial diversity within the chicken gut microbiome revealed by metagenomics and culture.</title>
        <authorList>
            <person name="Gilroy R."/>
            <person name="Ravi A."/>
            <person name="Getino M."/>
            <person name="Pursley I."/>
            <person name="Horton D.L."/>
            <person name="Alikhan N.F."/>
            <person name="Baker D."/>
            <person name="Gharbi K."/>
            <person name="Hall N."/>
            <person name="Watson M."/>
            <person name="Adriaenssens E.M."/>
            <person name="Foster-Nyarko E."/>
            <person name="Jarju S."/>
            <person name="Secka A."/>
            <person name="Antonio M."/>
            <person name="Oren A."/>
            <person name="Chaudhuri R.R."/>
            <person name="La Ragione R."/>
            <person name="Hildebrand F."/>
            <person name="Pallen M.J."/>
        </authorList>
    </citation>
    <scope>NUCLEOTIDE SEQUENCE</scope>
    <source>
        <strain evidence="21">1748</strain>
    </source>
</reference>
<keyword evidence="8 17" id="KW-0378">Hydrolase</keyword>
<feature type="binding site" evidence="17">
    <location>
        <position position="112"/>
    </location>
    <ligand>
        <name>DNA</name>
        <dbReference type="ChEBI" id="CHEBI:16991"/>
    </ligand>
</feature>
<dbReference type="HAMAP" id="MF_00103">
    <property type="entry name" value="Fapy_DNA_glycosyl"/>
    <property type="match status" value="1"/>
</dbReference>
<dbReference type="GO" id="GO:0034039">
    <property type="term" value="F:8-oxo-7,8-dihydroguanine DNA N-glycosylase activity"/>
    <property type="evidence" value="ECO:0007669"/>
    <property type="project" value="TreeGrafter"/>
</dbReference>
<dbReference type="Pfam" id="PF01121">
    <property type="entry name" value="CoaE"/>
    <property type="match status" value="1"/>
</dbReference>
<dbReference type="GO" id="GO:0140078">
    <property type="term" value="F:class I DNA-(apurinic or apyrimidinic site) endonuclease activity"/>
    <property type="evidence" value="ECO:0007669"/>
    <property type="project" value="UniProtKB-EC"/>
</dbReference>
<dbReference type="GO" id="GO:0005737">
    <property type="term" value="C:cytoplasm"/>
    <property type="evidence" value="ECO:0007669"/>
    <property type="project" value="UniProtKB-SubCell"/>
</dbReference>
<dbReference type="Gene3D" id="3.20.190.10">
    <property type="entry name" value="MutM-like, N-terminal"/>
    <property type="match status" value="1"/>
</dbReference>
<dbReference type="Pfam" id="PF01149">
    <property type="entry name" value="Fapy_DNA_glyco"/>
    <property type="match status" value="1"/>
</dbReference>
<dbReference type="GO" id="GO:0008270">
    <property type="term" value="F:zinc ion binding"/>
    <property type="evidence" value="ECO:0007669"/>
    <property type="project" value="UniProtKB-UniRule"/>
</dbReference>
<dbReference type="Gene3D" id="3.40.50.300">
    <property type="entry name" value="P-loop containing nucleotide triphosphate hydrolases"/>
    <property type="match status" value="1"/>
</dbReference>
<evidence type="ECO:0000256" key="11">
    <source>
        <dbReference type="ARBA" id="ARBA00023125"/>
    </source>
</evidence>
<keyword evidence="13 17" id="KW-0456">Lyase</keyword>
<evidence type="ECO:0000256" key="6">
    <source>
        <dbReference type="ARBA" id="ARBA00022763"/>
    </source>
</evidence>
<keyword evidence="18" id="KW-0808">Transferase</keyword>
<dbReference type="InterPro" id="IPR010979">
    <property type="entry name" value="Ribosomal_uS13-like_H2TH"/>
</dbReference>
<comment type="subunit">
    <text evidence="3 17">Monomer.</text>
</comment>
<evidence type="ECO:0000256" key="2">
    <source>
        <dbReference type="ARBA" id="ARBA00009409"/>
    </source>
</evidence>
<evidence type="ECO:0000256" key="14">
    <source>
        <dbReference type="ARBA" id="ARBA00023268"/>
    </source>
</evidence>
<comment type="similarity">
    <text evidence="2 17">Belongs to the FPG family.</text>
</comment>
<dbReference type="GO" id="GO:0005524">
    <property type="term" value="F:ATP binding"/>
    <property type="evidence" value="ECO:0007669"/>
    <property type="project" value="UniProtKB-UniRule"/>
</dbReference>
<organism evidence="21 22">
    <name type="scientific">Candidatus Scatoplasma merdavium</name>
    <dbReference type="NCBI Taxonomy" id="2840932"/>
    <lineage>
        <taxon>Bacteria</taxon>
        <taxon>Bacillati</taxon>
        <taxon>Bacillota</taxon>
        <taxon>Bacilli</taxon>
        <taxon>Bacillales</taxon>
        <taxon>Candidatus Scatoplasma</taxon>
    </lineage>
</organism>
<keyword evidence="4 17" id="KW-0479">Metal-binding</keyword>
<keyword evidence="9 17" id="KW-0862">Zinc</keyword>
<comment type="subcellular location">
    <subcellularLocation>
        <location evidence="18">Cytoplasm</location>
    </subcellularLocation>
</comment>
<evidence type="ECO:0000256" key="4">
    <source>
        <dbReference type="ARBA" id="ARBA00022723"/>
    </source>
</evidence>
<dbReference type="HAMAP" id="MF_00376">
    <property type="entry name" value="Dephospho_CoA_kinase"/>
    <property type="match status" value="1"/>
</dbReference>
<evidence type="ECO:0000313" key="21">
    <source>
        <dbReference type="EMBL" id="MBO8414656.1"/>
    </source>
</evidence>
<comment type="catalytic activity">
    <reaction evidence="1 17">
        <text>Hydrolysis of DNA containing ring-opened 7-methylguanine residues, releasing 2,6-diamino-4-hydroxy-5-(N-methyl)formamidopyrimidine.</text>
        <dbReference type="EC" id="3.2.2.23"/>
    </reaction>
</comment>
<evidence type="ECO:0000259" key="19">
    <source>
        <dbReference type="PROSITE" id="PS51066"/>
    </source>
</evidence>
<dbReference type="InterPro" id="IPR027417">
    <property type="entry name" value="P-loop_NTPase"/>
</dbReference>
<keyword evidence="10 18" id="KW-0067">ATP-binding</keyword>
<feature type="domain" description="Formamidopyrimidine-DNA glycosylase catalytic" evidence="20">
    <location>
        <begin position="2"/>
        <end position="115"/>
    </location>
</feature>
<dbReference type="InterPro" id="IPR001977">
    <property type="entry name" value="Depp_CoAkinase"/>
</dbReference>
<protein>
    <recommendedName>
        <fullName evidence="17 18">Multifunctional fusion protein</fullName>
    </recommendedName>
    <domain>
        <recommendedName>
            <fullName evidence="17">Formamidopyrimidine-DNA glycosylase</fullName>
            <shortName evidence="17">Fapy-DNA glycosylase</shortName>
            <ecNumber evidence="17">3.2.2.23</ecNumber>
        </recommendedName>
        <alternativeName>
            <fullName evidence="17">DNA-(apurinic or apyrimidinic site) lyase MutM</fullName>
            <shortName evidence="17">AP lyase MutM</shortName>
            <ecNumber evidence="17">4.2.99.18</ecNumber>
        </alternativeName>
    </domain>
    <domain>
        <recommendedName>
            <fullName evidence="18">Dephospho-CoA kinase</fullName>
            <ecNumber evidence="18">2.7.1.24</ecNumber>
        </recommendedName>
        <alternativeName>
            <fullName evidence="18">Dephosphocoenzyme A kinase</fullName>
        </alternativeName>
    </domain>
</protein>
<comment type="catalytic activity">
    <reaction evidence="18">
        <text>3'-dephospho-CoA + ATP = ADP + CoA + H(+)</text>
        <dbReference type="Rhea" id="RHEA:18245"/>
        <dbReference type="ChEBI" id="CHEBI:15378"/>
        <dbReference type="ChEBI" id="CHEBI:30616"/>
        <dbReference type="ChEBI" id="CHEBI:57287"/>
        <dbReference type="ChEBI" id="CHEBI:57328"/>
        <dbReference type="ChEBI" id="CHEBI:456216"/>
        <dbReference type="EC" id="2.7.1.24"/>
    </reaction>
</comment>
<dbReference type="EC" id="2.7.1.24" evidence="18"/>
<dbReference type="CDD" id="cd08966">
    <property type="entry name" value="EcFpg-like_N"/>
    <property type="match status" value="1"/>
</dbReference>
<keyword evidence="15 17" id="KW-0326">Glycosidase</keyword>
<reference evidence="21" key="1">
    <citation type="submission" date="2020-10" db="EMBL/GenBank/DDBJ databases">
        <authorList>
            <person name="Gilroy R."/>
        </authorList>
    </citation>
    <scope>NUCLEOTIDE SEQUENCE</scope>
    <source>
        <strain evidence="21">1748</strain>
    </source>
</reference>
<comment type="cofactor">
    <cofactor evidence="17">
        <name>Zn(2+)</name>
        <dbReference type="ChEBI" id="CHEBI:29105"/>
    </cofactor>
    <text evidence="17">Binds 1 zinc ion per subunit.</text>
</comment>
<keyword evidence="18" id="KW-0173">Coenzyme A biosynthesis</keyword>
<keyword evidence="11 17" id="KW-0238">DNA-binding</keyword>
<dbReference type="SUPFAM" id="SSF52540">
    <property type="entry name" value="P-loop containing nucleoside triphosphate hydrolases"/>
    <property type="match status" value="1"/>
</dbReference>
<feature type="binding site" evidence="17">
    <location>
        <position position="93"/>
    </location>
    <ligand>
        <name>DNA</name>
        <dbReference type="ChEBI" id="CHEBI:16991"/>
    </ligand>
</feature>
<evidence type="ECO:0000256" key="16">
    <source>
        <dbReference type="ARBA" id="ARBA00044632"/>
    </source>
</evidence>
<dbReference type="SMART" id="SM01232">
    <property type="entry name" value="H2TH"/>
    <property type="match status" value="1"/>
</dbReference>
<dbReference type="GO" id="GO:0003690">
    <property type="term" value="F:double-stranded DNA binding"/>
    <property type="evidence" value="ECO:0007669"/>
    <property type="project" value="UniProtKB-ARBA"/>
</dbReference>
<dbReference type="SUPFAM" id="SSF57716">
    <property type="entry name" value="Glucocorticoid receptor-like (DNA-binding domain)"/>
    <property type="match status" value="1"/>
</dbReference>
<feature type="binding site" evidence="18">
    <location>
        <begin position="285"/>
        <end position="290"/>
    </location>
    <ligand>
        <name>ATP</name>
        <dbReference type="ChEBI" id="CHEBI:30616"/>
    </ligand>
</feature>
<dbReference type="Proteomes" id="UP000823629">
    <property type="component" value="Unassembled WGS sequence"/>
</dbReference>
<evidence type="ECO:0000256" key="3">
    <source>
        <dbReference type="ARBA" id="ARBA00011245"/>
    </source>
</evidence>
<evidence type="ECO:0000256" key="8">
    <source>
        <dbReference type="ARBA" id="ARBA00022801"/>
    </source>
</evidence>
<feature type="active site" description="Proton donor; for beta-elimination activity" evidence="17">
    <location>
        <position position="58"/>
    </location>
</feature>
<dbReference type="SUPFAM" id="SSF81624">
    <property type="entry name" value="N-terminal domain of MutM-like DNA repair proteins"/>
    <property type="match status" value="1"/>
</dbReference>
<dbReference type="NCBIfam" id="NF002211">
    <property type="entry name" value="PRK01103.1"/>
    <property type="match status" value="1"/>
</dbReference>
<dbReference type="InterPro" id="IPR035937">
    <property type="entry name" value="FPG_N"/>
</dbReference>
<comment type="pathway">
    <text evidence="18">Cofactor biosynthesis; coenzyme A biosynthesis; CoA from (R)-pantothenate: step 5/5.</text>
</comment>
<dbReference type="PANTHER" id="PTHR22993">
    <property type="entry name" value="FORMAMIDOPYRIMIDINE-DNA GLYCOSYLASE"/>
    <property type="match status" value="1"/>
</dbReference>
<proteinExistence type="inferred from homology"/>
<dbReference type="Pfam" id="PF06831">
    <property type="entry name" value="H2TH"/>
    <property type="match status" value="1"/>
</dbReference>
<keyword evidence="5 18" id="KW-0547">Nucleotide-binding</keyword>
<evidence type="ECO:0000256" key="1">
    <source>
        <dbReference type="ARBA" id="ARBA00001668"/>
    </source>
</evidence>
<dbReference type="FunFam" id="1.10.8.50:FF:000003">
    <property type="entry name" value="Formamidopyrimidine-DNA glycosylase"/>
    <property type="match status" value="1"/>
</dbReference>
<feature type="active site" description="Proton donor; for delta-elimination activity" evidence="17">
    <location>
        <position position="263"/>
    </location>
</feature>
<dbReference type="PROSITE" id="PS51219">
    <property type="entry name" value="DPCK"/>
    <property type="match status" value="1"/>
</dbReference>
<dbReference type="InterPro" id="IPR020629">
    <property type="entry name" value="FPG_Glyclase"/>
</dbReference>
<dbReference type="GO" id="GO:0003684">
    <property type="term" value="F:damaged DNA binding"/>
    <property type="evidence" value="ECO:0007669"/>
    <property type="project" value="InterPro"/>
</dbReference>
<dbReference type="EC" id="3.2.2.23" evidence="17"/>
<evidence type="ECO:0000256" key="18">
    <source>
        <dbReference type="HAMAP-Rule" id="MF_00376"/>
    </source>
</evidence>
<comment type="caution">
    <text evidence="21">The sequence shown here is derived from an EMBL/GenBank/DDBJ whole genome shotgun (WGS) entry which is preliminary data.</text>
</comment>
<feature type="active site" description="Proton donor" evidence="17">
    <location>
        <position position="3"/>
    </location>
</feature>
<sequence length="465" mass="53786">MPELPEVETVKRGLEKELVGLKIVSFNLLYPRLLKTDKETLEKNAVDSTIVSLSRKGKYLIINLSSSYSLLFHFRMEGKLFHLSDLESNLNKHVSIYFTLNDGSYLIFNDTRKFGVMYLVKTEGMEYEEPLCKVGKEPWDIYSPQYLLNAFKKDNRAIKEAIMDQTIIAGLGNIYADEVLFASNINPFKKAKEMSEKDVSNIVSNSRIILDQAIQNRGSTVRSYHPSKGVSGGMQNFLKVYGREHLACYNCDTIIEKRYLGGRGTCYCPKCQHVKPSLALTGKIASGKSLVLSMLAKLGFKVASADEIVHELYKDQKYLNKLKDKFPVVFDEKGLNKKLVIENMMSDKKFRRNYQNFIWSEVKDKINSFMIDNSEDYKAVEVPLLYEAKMDKDFTYIIGVETDRQVDFLKKRNDEDPRKRLQMNSINTYDIHRHEMDFIIFNKQDEDDLYSHVLSIVKAIKEKWD</sequence>
<dbReference type="InterPro" id="IPR000214">
    <property type="entry name" value="Znf_DNA_glyclase/AP_lyase"/>
</dbReference>
<comment type="caution">
    <text evidence="17">Lacks conserved residue(s) required for the propagation of feature annotation.</text>
</comment>
<evidence type="ECO:0000259" key="20">
    <source>
        <dbReference type="PROSITE" id="PS51068"/>
    </source>
</evidence>
<dbReference type="GO" id="GO:0004140">
    <property type="term" value="F:dephospho-CoA kinase activity"/>
    <property type="evidence" value="ECO:0007669"/>
    <property type="project" value="UniProtKB-UniRule"/>
</dbReference>
<dbReference type="InterPro" id="IPR015886">
    <property type="entry name" value="H2TH_FPG"/>
</dbReference>
<keyword evidence="12 17" id="KW-0234">DNA repair</keyword>
<evidence type="ECO:0000256" key="7">
    <source>
        <dbReference type="ARBA" id="ARBA00022771"/>
    </source>
</evidence>
<feature type="domain" description="FPG-type" evidence="19">
    <location>
        <begin position="239"/>
        <end position="273"/>
    </location>
</feature>
<accession>A0A9D9D714</accession>
<dbReference type="PROSITE" id="PS51068">
    <property type="entry name" value="FPG_CAT"/>
    <property type="match status" value="1"/>
</dbReference>
<keyword evidence="18" id="KW-0418">Kinase</keyword>
<evidence type="ECO:0000256" key="5">
    <source>
        <dbReference type="ARBA" id="ARBA00022741"/>
    </source>
</evidence>
<feature type="active site" description="Schiff-base intermediate with DNA" evidence="17">
    <location>
        <position position="2"/>
    </location>
</feature>
<comment type="function">
    <text evidence="17">Involved in base excision repair of DNA damaged by oxidation or by mutagenic agents. Acts as DNA glycosylase that recognizes and removes damaged bases. Has a preference for oxidized purines, such as 7,8-dihydro-8-oxoguanine (8-oxoG). Has AP (apurinic/apyrimidinic) lyase activity and introduces nicks in the DNA strand. Cleaves the DNA backbone by beta-delta elimination to generate a single-strand break at the site of the removed base with both 3'- and 5'-phosphates.</text>
</comment>
<comment type="function">
    <text evidence="18">Catalyzes the phosphorylation of the 3'-hydroxyl group of dephosphocoenzyme A to form coenzyme A.</text>
</comment>
<keyword evidence="7 17" id="KW-0863">Zinc-finger</keyword>
<evidence type="ECO:0000256" key="13">
    <source>
        <dbReference type="ARBA" id="ARBA00023239"/>
    </source>
</evidence>
<dbReference type="EMBL" id="JADING010000123">
    <property type="protein sequence ID" value="MBO8414656.1"/>
    <property type="molecule type" value="Genomic_DNA"/>
</dbReference>
<name>A0A9D9D714_9BACL</name>
<dbReference type="CDD" id="cd02022">
    <property type="entry name" value="DPCK"/>
    <property type="match status" value="1"/>
</dbReference>
<comment type="catalytic activity">
    <reaction evidence="16 17">
        <text>2'-deoxyribonucleotide-(2'-deoxyribose 5'-phosphate)-2'-deoxyribonucleotide-DNA = a 3'-end 2'-deoxyribonucleotide-(2,3-dehydro-2,3-deoxyribose 5'-phosphate)-DNA + a 5'-end 5'-phospho-2'-deoxyribonucleoside-DNA + H(+)</text>
        <dbReference type="Rhea" id="RHEA:66592"/>
        <dbReference type="Rhea" id="RHEA-COMP:13180"/>
        <dbReference type="Rhea" id="RHEA-COMP:16897"/>
        <dbReference type="Rhea" id="RHEA-COMP:17067"/>
        <dbReference type="ChEBI" id="CHEBI:15378"/>
        <dbReference type="ChEBI" id="CHEBI:136412"/>
        <dbReference type="ChEBI" id="CHEBI:157695"/>
        <dbReference type="ChEBI" id="CHEBI:167181"/>
        <dbReference type="EC" id="4.2.99.18"/>
    </reaction>
</comment>
<dbReference type="SUPFAM" id="SSF46946">
    <property type="entry name" value="S13-like H2TH domain"/>
    <property type="match status" value="1"/>
</dbReference>
<dbReference type="PANTHER" id="PTHR22993:SF9">
    <property type="entry name" value="FORMAMIDOPYRIMIDINE-DNA GLYCOSYLASE"/>
    <property type="match status" value="1"/>
</dbReference>
<dbReference type="SMART" id="SM00898">
    <property type="entry name" value="Fapy_DNA_glyco"/>
    <property type="match status" value="1"/>
</dbReference>
<comment type="similarity">
    <text evidence="18">Belongs to the CoaE family.</text>
</comment>
<dbReference type="InterPro" id="IPR012319">
    <property type="entry name" value="FPG_cat"/>
</dbReference>
<dbReference type="NCBIfam" id="TIGR00577">
    <property type="entry name" value="fpg"/>
    <property type="match status" value="1"/>
</dbReference>
<evidence type="ECO:0000256" key="15">
    <source>
        <dbReference type="ARBA" id="ARBA00023295"/>
    </source>
</evidence>
<dbReference type="Gene3D" id="1.10.8.50">
    <property type="match status" value="1"/>
</dbReference>
<evidence type="ECO:0000313" key="22">
    <source>
        <dbReference type="Proteomes" id="UP000823629"/>
    </source>
</evidence>
<gene>
    <name evidence="17 21" type="primary">mutM</name>
    <name evidence="18" type="synonym">coaE</name>
    <name evidence="17" type="synonym">fpg</name>
    <name evidence="21" type="ORF">IAC78_04230</name>
</gene>
<dbReference type="AlphaFoldDB" id="A0A9D9D714"/>
<evidence type="ECO:0000256" key="10">
    <source>
        <dbReference type="ARBA" id="ARBA00022840"/>
    </source>
</evidence>
<keyword evidence="14 17" id="KW-0511">Multifunctional enzyme</keyword>
<dbReference type="EC" id="4.2.99.18" evidence="17"/>
<dbReference type="GO" id="GO:0015937">
    <property type="term" value="P:coenzyme A biosynthetic process"/>
    <property type="evidence" value="ECO:0007669"/>
    <property type="project" value="UniProtKB-UniRule"/>
</dbReference>
<evidence type="ECO:0000256" key="9">
    <source>
        <dbReference type="ARBA" id="ARBA00022833"/>
    </source>
</evidence>
<dbReference type="PROSITE" id="PS51066">
    <property type="entry name" value="ZF_FPG_2"/>
    <property type="match status" value="1"/>
</dbReference>